<dbReference type="InterPro" id="IPR000504">
    <property type="entry name" value="RRM_dom"/>
</dbReference>
<dbReference type="InterPro" id="IPR012677">
    <property type="entry name" value="Nucleotide-bd_a/b_plait_sf"/>
</dbReference>
<name>A0A1Y1V5T7_9FUNG</name>
<dbReference type="CDD" id="cd12282">
    <property type="entry name" value="RRM2_TatSF1_like"/>
    <property type="match status" value="1"/>
</dbReference>
<feature type="region of interest" description="Disordered" evidence="7">
    <location>
        <begin position="199"/>
        <end position="222"/>
    </location>
</feature>
<dbReference type="AlphaFoldDB" id="A0A1Y1V5T7"/>
<dbReference type="GO" id="GO:0003723">
    <property type="term" value="F:RNA binding"/>
    <property type="evidence" value="ECO:0007669"/>
    <property type="project" value="UniProtKB-UniRule"/>
</dbReference>
<comment type="caution">
    <text evidence="9">The sequence shown here is derived from an EMBL/GenBank/DDBJ whole genome shotgun (WGS) entry which is preliminary data.</text>
</comment>
<reference evidence="9 10" key="1">
    <citation type="submission" date="2016-08" db="EMBL/GenBank/DDBJ databases">
        <title>Genomes of anaerobic fungi encode conserved fungal cellulosomes for biomass hydrolysis.</title>
        <authorList>
            <consortium name="DOE Joint Genome Institute"/>
            <person name="Haitjema C.H."/>
            <person name="Gilmore S.P."/>
            <person name="Henske J.K."/>
            <person name="Solomon K.V."/>
            <person name="De Groot R."/>
            <person name="Kuo A."/>
            <person name="Mondo S.J."/>
            <person name="Salamov A.A."/>
            <person name="Labutti K."/>
            <person name="Zhao Z."/>
            <person name="Chiniquy J."/>
            <person name="Barry K."/>
            <person name="Brewer H.M."/>
            <person name="Purvine S.O."/>
            <person name="Wright A.T."/>
            <person name="Boxma B."/>
            <person name="Van Alen T."/>
            <person name="Hackstein J.H."/>
            <person name="Baker S.E."/>
            <person name="Grigoriev I.V."/>
            <person name="O'Malley M.A."/>
        </authorList>
    </citation>
    <scope>NUCLEOTIDE SEQUENCE [LARGE SCALE GENOMIC DNA]</scope>
    <source>
        <strain evidence="10">finn</strain>
    </source>
</reference>
<dbReference type="STRING" id="1754191.A0A1Y1V5T7"/>
<dbReference type="CDD" id="cd12281">
    <property type="entry name" value="RRM1_TatSF1_like"/>
    <property type="match status" value="1"/>
</dbReference>
<keyword evidence="4 6" id="KW-0694">RNA-binding</keyword>
<protein>
    <recommendedName>
        <fullName evidence="8">RRM domain-containing protein</fullName>
    </recommendedName>
</protein>
<evidence type="ECO:0000259" key="8">
    <source>
        <dbReference type="PROSITE" id="PS50102"/>
    </source>
</evidence>
<dbReference type="SUPFAM" id="SSF54928">
    <property type="entry name" value="RNA-binding domain, RBD"/>
    <property type="match status" value="1"/>
</dbReference>
<dbReference type="PANTHER" id="PTHR15608:SF0">
    <property type="entry name" value="HIV TAT-SPECIFIC FACTOR 1"/>
    <property type="match status" value="1"/>
</dbReference>
<keyword evidence="10" id="KW-1185">Reference proteome</keyword>
<dbReference type="PANTHER" id="PTHR15608">
    <property type="entry name" value="SPLICING FACTOR U2AF-ASSOCIATED PROTEIN 2"/>
    <property type="match status" value="1"/>
</dbReference>
<evidence type="ECO:0000256" key="4">
    <source>
        <dbReference type="ARBA" id="ARBA00022884"/>
    </source>
</evidence>
<keyword evidence="5" id="KW-0508">mRNA splicing</keyword>
<dbReference type="Gene3D" id="3.30.70.330">
    <property type="match status" value="2"/>
</dbReference>
<dbReference type="InterPro" id="IPR034392">
    <property type="entry name" value="TatSF1-like_RRM1"/>
</dbReference>
<feature type="compositionally biased region" description="Basic and acidic residues" evidence="7">
    <location>
        <begin position="352"/>
        <end position="361"/>
    </location>
</feature>
<evidence type="ECO:0000256" key="3">
    <source>
        <dbReference type="ARBA" id="ARBA00022737"/>
    </source>
</evidence>
<evidence type="ECO:0000256" key="5">
    <source>
        <dbReference type="ARBA" id="ARBA00023187"/>
    </source>
</evidence>
<proteinExistence type="inferred from homology"/>
<keyword evidence="2" id="KW-0507">mRNA processing</keyword>
<comment type="similarity">
    <text evidence="1">Belongs to the HTATSF1 family.</text>
</comment>
<dbReference type="PROSITE" id="PS50102">
    <property type="entry name" value="RRM"/>
    <property type="match status" value="1"/>
</dbReference>
<sequence length="394" mass="46249">MENYSTPQAKHFFPSGPNKFKDPRVTFIQETEKYVFKDETQNLSYEWDEDKKAWFPMWNEQLMASQQSAYSVEGVDDTEEVIKPKDKRKAKIYTMEDESAKKKPKVEKKKIITSVYVSGLPFDTTLEEMKEVFSKYGIISEDINTGQPRIKLYKDNEGNLKGDGLVTFLKPESVELCIDLLDDSDFRLGENSRIRVQKAEFKEKEKTNDNNNNNKKNPDNKRKIQQKFIKQQKKLDWFDETTGKRTEKSKKVMILKNMFSVQELEEDPSLILDLKEDVRTECENFGEVTNVVLYEKNPEGVISVRFKDELSVLLCIRKMNGRYFAGKRIIAEVHDGKTKYKVNNPLEDKEEEERKRSERYRQFLNQQESQEEDKKASALNSEQEEPISEKNEAK</sequence>
<reference evidence="9 10" key="2">
    <citation type="submission" date="2016-08" db="EMBL/GenBank/DDBJ databases">
        <title>Pervasive Adenine N6-methylation of Active Genes in Fungi.</title>
        <authorList>
            <consortium name="DOE Joint Genome Institute"/>
            <person name="Mondo S.J."/>
            <person name="Dannebaum R.O."/>
            <person name="Kuo R.C."/>
            <person name="Labutti K."/>
            <person name="Haridas S."/>
            <person name="Kuo A."/>
            <person name="Salamov A."/>
            <person name="Ahrendt S.R."/>
            <person name="Lipzen A."/>
            <person name="Sullivan W."/>
            <person name="Andreopoulos W.B."/>
            <person name="Clum A."/>
            <person name="Lindquist E."/>
            <person name="Daum C."/>
            <person name="Ramamoorthy G.K."/>
            <person name="Gryganskyi A."/>
            <person name="Culley D."/>
            <person name="Magnuson J.K."/>
            <person name="James T.Y."/>
            <person name="O'Malley M.A."/>
            <person name="Stajich J.E."/>
            <person name="Spatafora J.W."/>
            <person name="Visel A."/>
            <person name="Grigoriev I.V."/>
        </authorList>
    </citation>
    <scope>NUCLEOTIDE SEQUENCE [LARGE SCALE GENOMIC DNA]</scope>
    <source>
        <strain evidence="10">finn</strain>
    </source>
</reference>
<evidence type="ECO:0000313" key="10">
    <source>
        <dbReference type="Proteomes" id="UP000193719"/>
    </source>
</evidence>
<feature type="region of interest" description="Disordered" evidence="7">
    <location>
        <begin position="341"/>
        <end position="394"/>
    </location>
</feature>
<evidence type="ECO:0000256" key="7">
    <source>
        <dbReference type="SAM" id="MobiDB-lite"/>
    </source>
</evidence>
<accession>A0A1Y1V5T7</accession>
<evidence type="ECO:0000256" key="1">
    <source>
        <dbReference type="ARBA" id="ARBA00007747"/>
    </source>
</evidence>
<dbReference type="GO" id="GO:0005686">
    <property type="term" value="C:U2 snRNP"/>
    <property type="evidence" value="ECO:0007669"/>
    <property type="project" value="TreeGrafter"/>
</dbReference>
<organism evidence="9 10">
    <name type="scientific">Piromyces finnis</name>
    <dbReference type="NCBI Taxonomy" id="1754191"/>
    <lineage>
        <taxon>Eukaryota</taxon>
        <taxon>Fungi</taxon>
        <taxon>Fungi incertae sedis</taxon>
        <taxon>Chytridiomycota</taxon>
        <taxon>Chytridiomycota incertae sedis</taxon>
        <taxon>Neocallimastigomycetes</taxon>
        <taxon>Neocallimastigales</taxon>
        <taxon>Neocallimastigaceae</taxon>
        <taxon>Piromyces</taxon>
    </lineage>
</organism>
<dbReference type="OrthoDB" id="10258585at2759"/>
<feature type="compositionally biased region" description="Basic and acidic residues" evidence="7">
    <location>
        <begin position="199"/>
        <end position="208"/>
    </location>
</feature>
<gene>
    <name evidence="9" type="ORF">BCR36DRAFT_355443</name>
</gene>
<dbReference type="Proteomes" id="UP000193719">
    <property type="component" value="Unassembled WGS sequence"/>
</dbReference>
<dbReference type="Pfam" id="PF00076">
    <property type="entry name" value="RRM_1"/>
    <property type="match status" value="2"/>
</dbReference>
<dbReference type="SMART" id="SM00360">
    <property type="entry name" value="RRM"/>
    <property type="match status" value="2"/>
</dbReference>
<dbReference type="FunFam" id="3.30.70.330:FF:000329">
    <property type="entry name" value="splicing factor U2AF-associated protein 2"/>
    <property type="match status" value="1"/>
</dbReference>
<dbReference type="InterPro" id="IPR035979">
    <property type="entry name" value="RBD_domain_sf"/>
</dbReference>
<dbReference type="InterPro" id="IPR034393">
    <property type="entry name" value="TatSF1-like"/>
</dbReference>
<dbReference type="FunFam" id="3.30.70.330:FF:000105">
    <property type="entry name" value="HIV Tat-specific factor 1 homolog"/>
    <property type="match status" value="1"/>
</dbReference>
<evidence type="ECO:0000313" key="9">
    <source>
        <dbReference type="EMBL" id="ORX47928.1"/>
    </source>
</evidence>
<keyword evidence="3" id="KW-0677">Repeat</keyword>
<feature type="domain" description="RRM" evidence="8">
    <location>
        <begin position="113"/>
        <end position="201"/>
    </location>
</feature>
<evidence type="ECO:0000256" key="6">
    <source>
        <dbReference type="PROSITE-ProRule" id="PRU00176"/>
    </source>
</evidence>
<dbReference type="GO" id="GO:0005684">
    <property type="term" value="C:U2-type spliceosomal complex"/>
    <property type="evidence" value="ECO:0007669"/>
    <property type="project" value="TreeGrafter"/>
</dbReference>
<dbReference type="EMBL" id="MCFH01000029">
    <property type="protein sequence ID" value="ORX47928.1"/>
    <property type="molecule type" value="Genomic_DNA"/>
</dbReference>
<dbReference type="GO" id="GO:0000398">
    <property type="term" value="P:mRNA splicing, via spliceosome"/>
    <property type="evidence" value="ECO:0007669"/>
    <property type="project" value="InterPro"/>
</dbReference>
<evidence type="ECO:0000256" key="2">
    <source>
        <dbReference type="ARBA" id="ARBA00022664"/>
    </source>
</evidence>